<proteinExistence type="predicted"/>
<feature type="transmembrane region" description="Helical" evidence="1">
    <location>
        <begin position="22"/>
        <end position="48"/>
    </location>
</feature>
<dbReference type="PATRIC" id="fig|1379910.4.peg.3471"/>
<dbReference type="EMBL" id="CP010777">
    <property type="protein sequence ID" value="AKQ46772.1"/>
    <property type="molecule type" value="Genomic_DNA"/>
</dbReference>
<organism evidence="2 3">
    <name type="scientific">Rufibacter radiotolerans</name>
    <dbReference type="NCBI Taxonomy" id="1379910"/>
    <lineage>
        <taxon>Bacteria</taxon>
        <taxon>Pseudomonadati</taxon>
        <taxon>Bacteroidota</taxon>
        <taxon>Cytophagia</taxon>
        <taxon>Cytophagales</taxon>
        <taxon>Hymenobacteraceae</taxon>
        <taxon>Rufibacter</taxon>
    </lineage>
</organism>
<gene>
    <name evidence="2" type="ORF">TH63_15920</name>
</gene>
<dbReference type="Proteomes" id="UP000036458">
    <property type="component" value="Chromosome"/>
</dbReference>
<evidence type="ECO:0000313" key="2">
    <source>
        <dbReference type="EMBL" id="AKQ46772.1"/>
    </source>
</evidence>
<name>A0A0H4VS33_9BACT</name>
<dbReference type="KEGG" id="ruf:TH63_15920"/>
<evidence type="ECO:0000256" key="1">
    <source>
        <dbReference type="SAM" id="Phobius"/>
    </source>
</evidence>
<protein>
    <submittedName>
        <fullName evidence="2">Uncharacterized protein</fullName>
    </submittedName>
</protein>
<feature type="transmembrane region" description="Helical" evidence="1">
    <location>
        <begin position="60"/>
        <end position="82"/>
    </location>
</feature>
<dbReference type="AlphaFoldDB" id="A0A0H4VS33"/>
<reference evidence="2 3" key="1">
    <citation type="submission" date="2015-01" db="EMBL/GenBank/DDBJ databases">
        <title>Rufibacter sp./DG31D/ whole genome sequencing.</title>
        <authorList>
            <person name="Kim M.K."/>
            <person name="Srinivasan S."/>
            <person name="Lee J.-J."/>
        </authorList>
    </citation>
    <scope>NUCLEOTIDE SEQUENCE [LARGE SCALE GENOMIC DNA]</scope>
    <source>
        <strain evidence="2 3">DG31D</strain>
    </source>
</reference>
<accession>A0A0H4VS33</accession>
<keyword evidence="1" id="KW-1133">Transmembrane helix</keyword>
<keyword evidence="1" id="KW-0472">Membrane</keyword>
<evidence type="ECO:0000313" key="3">
    <source>
        <dbReference type="Proteomes" id="UP000036458"/>
    </source>
</evidence>
<keyword evidence="3" id="KW-1185">Reference proteome</keyword>
<sequence>MRIKIDVQQSIKSRRLKVIHRGYSYLFHSFIFLLLTTVLILTGILFPVSLLVQNKIEDNVAFLIVFSPFIFLGLTSLHSLLFDNYLTRIKGLDQERNRELMRSILEGRFRVHINPDHTSILRIHKPPTFWKFGMRVIVIFHDTNIYINISRFNYRGLKSIFHLWYDYLKIRSISREFDKQTWKKI</sequence>
<keyword evidence="1" id="KW-0812">Transmembrane</keyword>